<protein>
    <submittedName>
        <fullName evidence="13 14">Porin</fullName>
    </submittedName>
</protein>
<keyword evidence="5" id="KW-0812">Transmembrane</keyword>
<feature type="signal peptide" evidence="11">
    <location>
        <begin position="1"/>
        <end position="22"/>
    </location>
</feature>
<evidence type="ECO:0000256" key="8">
    <source>
        <dbReference type="ARBA" id="ARBA00023114"/>
    </source>
</evidence>
<feature type="chain" id="PRO_5042798133" evidence="11">
    <location>
        <begin position="23"/>
        <end position="382"/>
    </location>
</feature>
<dbReference type="PANTHER" id="PTHR34501:SF9">
    <property type="entry name" value="MAJOR OUTER MEMBRANE PROTEIN P.IA"/>
    <property type="match status" value="1"/>
</dbReference>
<evidence type="ECO:0000313" key="14">
    <source>
        <dbReference type="EMBL" id="MDT8843446.1"/>
    </source>
</evidence>
<evidence type="ECO:0000256" key="7">
    <source>
        <dbReference type="ARBA" id="ARBA00023065"/>
    </source>
</evidence>
<comment type="subcellular location">
    <subcellularLocation>
        <location evidence="1">Cell outer membrane</location>
        <topology evidence="1">Multi-pass membrane protein</topology>
    </subcellularLocation>
</comment>
<evidence type="ECO:0000256" key="6">
    <source>
        <dbReference type="ARBA" id="ARBA00022729"/>
    </source>
</evidence>
<dbReference type="GO" id="GO:0009279">
    <property type="term" value="C:cell outer membrane"/>
    <property type="evidence" value="ECO:0007669"/>
    <property type="project" value="UniProtKB-SubCell"/>
</dbReference>
<dbReference type="Gene3D" id="2.40.160.10">
    <property type="entry name" value="Porin"/>
    <property type="match status" value="1"/>
</dbReference>
<evidence type="ECO:0000259" key="12">
    <source>
        <dbReference type="Pfam" id="PF13609"/>
    </source>
</evidence>
<dbReference type="InterPro" id="IPR033900">
    <property type="entry name" value="Gram_neg_porin_domain"/>
</dbReference>
<dbReference type="PRINTS" id="PR00182">
    <property type="entry name" value="ECOLNEIPORIN"/>
</dbReference>
<evidence type="ECO:0000313" key="13">
    <source>
        <dbReference type="EMBL" id="AJZ56709.1"/>
    </source>
</evidence>
<keyword evidence="3" id="KW-0813">Transport</keyword>
<gene>
    <name evidence="13" type="ORF">OI25_7695</name>
    <name evidence="14" type="ORF">ParKJ_39180</name>
</gene>
<dbReference type="InterPro" id="IPR001702">
    <property type="entry name" value="Porin_Gram-ve"/>
</dbReference>
<keyword evidence="9" id="KW-0472">Membrane</keyword>
<dbReference type="RefSeq" id="WP_046565236.1">
    <property type="nucleotide sequence ID" value="NZ_CP010025.1"/>
</dbReference>
<name>A0AAP5UYU9_9BURK</name>
<evidence type="ECO:0000256" key="11">
    <source>
        <dbReference type="SAM" id="SignalP"/>
    </source>
</evidence>
<keyword evidence="6 11" id="KW-0732">Signal</keyword>
<feature type="domain" description="Porin" evidence="12">
    <location>
        <begin position="17"/>
        <end position="348"/>
    </location>
</feature>
<proteinExistence type="predicted"/>
<evidence type="ECO:0000313" key="15">
    <source>
        <dbReference type="Proteomes" id="UP000032614"/>
    </source>
</evidence>
<dbReference type="AlphaFoldDB" id="A0AAP5UYU9"/>
<evidence type="ECO:0000256" key="5">
    <source>
        <dbReference type="ARBA" id="ARBA00022692"/>
    </source>
</evidence>
<evidence type="ECO:0000256" key="9">
    <source>
        <dbReference type="ARBA" id="ARBA00023136"/>
    </source>
</evidence>
<reference evidence="13 15" key="1">
    <citation type="journal article" date="2015" name="Genome Announc.">
        <title>Complete genome sequences for 59 burkholderia isolates, both pathogenic and near neighbor.</title>
        <authorList>
            <person name="Johnson S.L."/>
            <person name="Bishop-Lilly K.A."/>
            <person name="Ladner J.T."/>
            <person name="Daligault H.E."/>
            <person name="Davenport K.W."/>
            <person name="Jaissle J."/>
            <person name="Frey K.G."/>
            <person name="Koroleva G.I."/>
            <person name="Bruce D.C."/>
            <person name="Coyne S.R."/>
            <person name="Broomall S.M."/>
            <person name="Li P.E."/>
            <person name="Teshima H."/>
            <person name="Gibbons H.S."/>
            <person name="Palacios G.F."/>
            <person name="Rosenzweig C.N."/>
            <person name="Redden C.L."/>
            <person name="Xu Y."/>
            <person name="Minogue T.D."/>
            <person name="Chain P.S."/>
        </authorList>
    </citation>
    <scope>NUCLEOTIDE SEQUENCE [LARGE SCALE GENOMIC DNA]</scope>
    <source>
        <strain evidence="13 15">ATCC BAA-463</strain>
    </source>
</reference>
<dbReference type="PRINTS" id="PR00184">
    <property type="entry name" value="NEISSPPORIN"/>
</dbReference>
<dbReference type="InterPro" id="IPR050298">
    <property type="entry name" value="Gram-neg_bact_OMP"/>
</dbReference>
<dbReference type="Proteomes" id="UP000032614">
    <property type="component" value="Chromosome 3"/>
</dbReference>
<keyword evidence="8" id="KW-0626">Porin</keyword>
<evidence type="ECO:0000256" key="4">
    <source>
        <dbReference type="ARBA" id="ARBA00022452"/>
    </source>
</evidence>
<dbReference type="GeneID" id="66513949"/>
<keyword evidence="7" id="KW-0406">Ion transport</keyword>
<dbReference type="Pfam" id="PF13609">
    <property type="entry name" value="Porin_4"/>
    <property type="match status" value="1"/>
</dbReference>
<dbReference type="EMBL" id="JANSLM010000025">
    <property type="protein sequence ID" value="MDT8843446.1"/>
    <property type="molecule type" value="Genomic_DNA"/>
</dbReference>
<dbReference type="EMBL" id="CP010025">
    <property type="protein sequence ID" value="AJZ56709.1"/>
    <property type="molecule type" value="Genomic_DNA"/>
</dbReference>
<dbReference type="PANTHER" id="PTHR34501">
    <property type="entry name" value="PROTEIN YDDL-RELATED"/>
    <property type="match status" value="1"/>
</dbReference>
<evidence type="ECO:0000313" key="16">
    <source>
        <dbReference type="Proteomes" id="UP001246473"/>
    </source>
</evidence>
<evidence type="ECO:0000256" key="10">
    <source>
        <dbReference type="ARBA" id="ARBA00023237"/>
    </source>
</evidence>
<accession>A0AAP5UYU9</accession>
<evidence type="ECO:0000256" key="1">
    <source>
        <dbReference type="ARBA" id="ARBA00004571"/>
    </source>
</evidence>
<keyword evidence="10" id="KW-0998">Cell outer membrane</keyword>
<organism evidence="14 16">
    <name type="scientific">Paraburkholderia fungorum</name>
    <dbReference type="NCBI Taxonomy" id="134537"/>
    <lineage>
        <taxon>Bacteria</taxon>
        <taxon>Pseudomonadati</taxon>
        <taxon>Pseudomonadota</taxon>
        <taxon>Betaproteobacteria</taxon>
        <taxon>Burkholderiales</taxon>
        <taxon>Burkholderiaceae</taxon>
        <taxon>Paraburkholderia</taxon>
    </lineage>
</organism>
<dbReference type="InterPro" id="IPR023614">
    <property type="entry name" value="Porin_dom_sf"/>
</dbReference>
<comment type="subunit">
    <text evidence="2">Homotrimer.</text>
</comment>
<dbReference type="GO" id="GO:0015288">
    <property type="term" value="F:porin activity"/>
    <property type="evidence" value="ECO:0007669"/>
    <property type="project" value="UniProtKB-KW"/>
</dbReference>
<evidence type="ECO:0000256" key="2">
    <source>
        <dbReference type="ARBA" id="ARBA00011233"/>
    </source>
</evidence>
<dbReference type="GO" id="GO:0046930">
    <property type="term" value="C:pore complex"/>
    <property type="evidence" value="ECO:0007669"/>
    <property type="project" value="UniProtKB-KW"/>
</dbReference>
<reference evidence="14" key="2">
    <citation type="submission" date="2022-08" db="EMBL/GenBank/DDBJ databases">
        <authorList>
            <person name="Kim S.-J."/>
        </authorList>
    </citation>
    <scope>NUCLEOTIDE SEQUENCE</scope>
    <source>
        <strain evidence="14">KJ</strain>
    </source>
</reference>
<sequence>MKRIALAVFSITTLGICVQAQAQSSVTLYGLIDEGFNFTTNAGGHRGYQMVSGDTVGSRWGLKGSEDLGGGLKAIFQLENGFNTNNGALGQGGLMFGRQAYVGLTSEQFGTLTMGRQYDPTIDMWSGFTAAGNWSGDLSAHPYDNDNADWDYRIQNSVKYVSPTFAGFTGEALYGFSNQAGGFSQNRVYSAAAQYQMGPLSAAVAYLKTDNGGSTASGAASSATVVFTGRSQQNIDAGVAYKFADKAILSFAYSHIDVYDPTSNAYFTNQPVAGTQKSWKFDNFEINGQYFFQHDLWLGAAYTYTRAHIAAVSGNSEPNWNQISLMLDYDLSGRTSVYLQGAYQHADGKTGGDFDVANIVGSPGQSSTGNQMVYRVAMTHHF</sequence>
<dbReference type="InterPro" id="IPR002299">
    <property type="entry name" value="Porin_Neis"/>
</dbReference>
<evidence type="ECO:0000256" key="3">
    <source>
        <dbReference type="ARBA" id="ARBA00022448"/>
    </source>
</evidence>
<dbReference type="SUPFAM" id="SSF56935">
    <property type="entry name" value="Porins"/>
    <property type="match status" value="1"/>
</dbReference>
<dbReference type="GO" id="GO:0034220">
    <property type="term" value="P:monoatomic ion transmembrane transport"/>
    <property type="evidence" value="ECO:0007669"/>
    <property type="project" value="InterPro"/>
</dbReference>
<keyword evidence="4" id="KW-1134">Transmembrane beta strand</keyword>
<dbReference type="Proteomes" id="UP001246473">
    <property type="component" value="Unassembled WGS sequence"/>
</dbReference>
<dbReference type="KEGG" id="bfn:OI25_7695"/>
<dbReference type="CDD" id="cd00342">
    <property type="entry name" value="gram_neg_porins"/>
    <property type="match status" value="1"/>
</dbReference>